<dbReference type="InterPro" id="IPR017930">
    <property type="entry name" value="Myb_dom"/>
</dbReference>
<sequence length="297" mass="32558">MGAPKQKWTAREEAALKAGILKHGPGKWRLILKDPEFSSDLLLRSNVDLKDKWRNMHAPRLYDRPGPDAPDLSRARSGHKKSQSNIKPDGNSLAFRSGVQSDDDILDVKPIVVANDNIPDAKLDSLIIEAIANLKERNGSSRTSIATYIEDQYCAPPNFKRILSAKLKLLVASGKLIKVKRNYRIAPDAGSSERSNMPETLLREARQGDFPDIDKDGDKSISKTYIASELEKMRFMLSQQADAAAARALYYAETCIANAELAAMEAEAAEADAEAAQAFAEAAKMTLKARNSSVVCA</sequence>
<accession>A0AA41V1A3</accession>
<dbReference type="SUPFAM" id="SSF46785">
    <property type="entry name" value="Winged helix' DNA-binding domain"/>
    <property type="match status" value="1"/>
</dbReference>
<keyword evidence="7" id="KW-0804">Transcription</keyword>
<feature type="domain" description="H15" evidence="12">
    <location>
        <begin position="119"/>
        <end position="187"/>
    </location>
</feature>
<keyword evidence="4" id="KW-0805">Transcription regulation</keyword>
<dbReference type="GO" id="GO:0003691">
    <property type="term" value="F:double-stranded telomeric DNA binding"/>
    <property type="evidence" value="ECO:0007669"/>
    <property type="project" value="InterPro"/>
</dbReference>
<dbReference type="InterPro" id="IPR005818">
    <property type="entry name" value="Histone_H1/H5_H15"/>
</dbReference>
<dbReference type="Gene3D" id="1.10.10.60">
    <property type="entry name" value="Homeodomain-like"/>
    <property type="match status" value="1"/>
</dbReference>
<dbReference type="FunFam" id="1.10.10.60:FF:000168">
    <property type="entry name" value="Telomere repeat-binding factor 1"/>
    <property type="match status" value="1"/>
</dbReference>
<gene>
    <name evidence="13" type="ORF">MKW94_022985</name>
</gene>
<dbReference type="SMART" id="SM00717">
    <property type="entry name" value="SANT"/>
    <property type="match status" value="1"/>
</dbReference>
<evidence type="ECO:0000313" key="13">
    <source>
        <dbReference type="EMBL" id="MCL7027814.1"/>
    </source>
</evidence>
<dbReference type="InterPro" id="IPR009057">
    <property type="entry name" value="Homeodomain-like_sf"/>
</dbReference>
<dbReference type="Pfam" id="PF00538">
    <property type="entry name" value="Linker_histone"/>
    <property type="match status" value="1"/>
</dbReference>
<dbReference type="GO" id="GO:0000786">
    <property type="term" value="C:nucleosome"/>
    <property type="evidence" value="ECO:0007669"/>
    <property type="project" value="InterPro"/>
</dbReference>
<keyword evidence="14" id="KW-1185">Reference proteome</keyword>
<dbReference type="SMART" id="SM00526">
    <property type="entry name" value="H15"/>
    <property type="match status" value="1"/>
</dbReference>
<reference evidence="13" key="1">
    <citation type="submission" date="2022-03" db="EMBL/GenBank/DDBJ databases">
        <title>A functionally conserved STORR gene fusion in Papaver species that diverged 16.8 million years ago.</title>
        <authorList>
            <person name="Catania T."/>
        </authorList>
    </citation>
    <scope>NUCLEOTIDE SEQUENCE</scope>
    <source>
        <strain evidence="13">S-191538</strain>
    </source>
</reference>
<keyword evidence="8" id="KW-0539">Nucleus</keyword>
<dbReference type="Proteomes" id="UP001177140">
    <property type="component" value="Unassembled WGS sequence"/>
</dbReference>
<feature type="domain" description="HTH myb-type" evidence="11">
    <location>
        <begin position="1"/>
        <end position="61"/>
    </location>
</feature>
<evidence type="ECO:0000259" key="11">
    <source>
        <dbReference type="PROSITE" id="PS51294"/>
    </source>
</evidence>
<dbReference type="GO" id="GO:0005730">
    <property type="term" value="C:nucleolus"/>
    <property type="evidence" value="ECO:0007669"/>
    <property type="project" value="UniProtKB-SubCell"/>
</dbReference>
<dbReference type="PANTHER" id="PTHR46267">
    <property type="entry name" value="SINGLE MYB HISTONE 4"/>
    <property type="match status" value="1"/>
</dbReference>
<dbReference type="PROSITE" id="PS51504">
    <property type="entry name" value="H15"/>
    <property type="match status" value="1"/>
</dbReference>
<evidence type="ECO:0000256" key="5">
    <source>
        <dbReference type="ARBA" id="ARBA00023054"/>
    </source>
</evidence>
<dbReference type="CDD" id="cd11660">
    <property type="entry name" value="SANT_TRF"/>
    <property type="match status" value="1"/>
</dbReference>
<evidence type="ECO:0000259" key="12">
    <source>
        <dbReference type="PROSITE" id="PS51504"/>
    </source>
</evidence>
<evidence type="ECO:0000259" key="10">
    <source>
        <dbReference type="PROSITE" id="PS50090"/>
    </source>
</evidence>
<proteinExistence type="predicted"/>
<dbReference type="AlphaFoldDB" id="A0AA41V1A3"/>
<feature type="domain" description="Myb-like" evidence="10">
    <location>
        <begin position="5"/>
        <end position="57"/>
    </location>
</feature>
<dbReference type="GO" id="GO:0006334">
    <property type="term" value="P:nucleosome assembly"/>
    <property type="evidence" value="ECO:0007669"/>
    <property type="project" value="InterPro"/>
</dbReference>
<dbReference type="SUPFAM" id="SSF46689">
    <property type="entry name" value="Homeodomain-like"/>
    <property type="match status" value="1"/>
</dbReference>
<evidence type="ECO:0000256" key="3">
    <source>
        <dbReference type="ARBA" id="ARBA00022454"/>
    </source>
</evidence>
<evidence type="ECO:0000256" key="1">
    <source>
        <dbReference type="ARBA" id="ARBA00004286"/>
    </source>
</evidence>
<evidence type="ECO:0000313" key="14">
    <source>
        <dbReference type="Proteomes" id="UP001177140"/>
    </source>
</evidence>
<evidence type="ECO:0000256" key="7">
    <source>
        <dbReference type="ARBA" id="ARBA00023163"/>
    </source>
</evidence>
<dbReference type="Gene3D" id="1.10.10.10">
    <property type="entry name" value="Winged helix-like DNA-binding domain superfamily/Winged helix DNA-binding domain"/>
    <property type="match status" value="1"/>
</dbReference>
<dbReference type="CDD" id="cd00073">
    <property type="entry name" value="H15"/>
    <property type="match status" value="1"/>
</dbReference>
<dbReference type="Pfam" id="PF00249">
    <property type="entry name" value="Myb_DNA-binding"/>
    <property type="match status" value="1"/>
</dbReference>
<evidence type="ECO:0000256" key="9">
    <source>
        <dbReference type="SAM" id="MobiDB-lite"/>
    </source>
</evidence>
<protein>
    <recommendedName>
        <fullName evidence="15">MYB transcription factor</fullName>
    </recommendedName>
</protein>
<keyword evidence="3" id="KW-0158">Chromosome</keyword>
<comment type="caution">
    <text evidence="13">The sequence shown here is derived from an EMBL/GenBank/DDBJ whole genome shotgun (WGS) entry which is preliminary data.</text>
</comment>
<dbReference type="EMBL" id="JAJJMA010072318">
    <property type="protein sequence ID" value="MCL7027814.1"/>
    <property type="molecule type" value="Genomic_DNA"/>
</dbReference>
<dbReference type="InterPro" id="IPR001005">
    <property type="entry name" value="SANT/Myb"/>
</dbReference>
<evidence type="ECO:0000256" key="8">
    <source>
        <dbReference type="ARBA" id="ARBA00023242"/>
    </source>
</evidence>
<dbReference type="InterPro" id="IPR036388">
    <property type="entry name" value="WH-like_DNA-bd_sf"/>
</dbReference>
<keyword evidence="5" id="KW-0175">Coiled coil</keyword>
<evidence type="ECO:0000256" key="2">
    <source>
        <dbReference type="ARBA" id="ARBA00004604"/>
    </source>
</evidence>
<dbReference type="InterPro" id="IPR044597">
    <property type="entry name" value="SMH1-6"/>
</dbReference>
<comment type="subcellular location">
    <subcellularLocation>
        <location evidence="1">Chromosome</location>
    </subcellularLocation>
    <subcellularLocation>
        <location evidence="2">Nucleus</location>
        <location evidence="2">Nucleolus</location>
    </subcellularLocation>
</comment>
<evidence type="ECO:0000256" key="6">
    <source>
        <dbReference type="ARBA" id="ARBA00023125"/>
    </source>
</evidence>
<name>A0AA41V1A3_PAPNU</name>
<dbReference type="InterPro" id="IPR036390">
    <property type="entry name" value="WH_DNA-bd_sf"/>
</dbReference>
<feature type="region of interest" description="Disordered" evidence="9">
    <location>
        <begin position="58"/>
        <end position="93"/>
    </location>
</feature>
<keyword evidence="6" id="KW-0238">DNA-binding</keyword>
<feature type="compositionally biased region" description="Basic and acidic residues" evidence="9">
    <location>
        <begin position="58"/>
        <end position="74"/>
    </location>
</feature>
<evidence type="ECO:0000256" key="4">
    <source>
        <dbReference type="ARBA" id="ARBA00023015"/>
    </source>
</evidence>
<dbReference type="PANTHER" id="PTHR46267:SF8">
    <property type="entry name" value="TELOMERE REPEAT-BINDING FACTOR 1"/>
    <property type="match status" value="1"/>
</dbReference>
<dbReference type="PROSITE" id="PS51294">
    <property type="entry name" value="HTH_MYB"/>
    <property type="match status" value="1"/>
</dbReference>
<organism evidence="13 14">
    <name type="scientific">Papaver nudicaule</name>
    <name type="common">Iceland poppy</name>
    <dbReference type="NCBI Taxonomy" id="74823"/>
    <lineage>
        <taxon>Eukaryota</taxon>
        <taxon>Viridiplantae</taxon>
        <taxon>Streptophyta</taxon>
        <taxon>Embryophyta</taxon>
        <taxon>Tracheophyta</taxon>
        <taxon>Spermatophyta</taxon>
        <taxon>Magnoliopsida</taxon>
        <taxon>Ranunculales</taxon>
        <taxon>Papaveraceae</taxon>
        <taxon>Papaveroideae</taxon>
        <taxon>Papaver</taxon>
    </lineage>
</organism>
<evidence type="ECO:0008006" key="15">
    <source>
        <dbReference type="Google" id="ProtNLM"/>
    </source>
</evidence>
<dbReference type="PROSITE" id="PS50090">
    <property type="entry name" value="MYB_LIKE"/>
    <property type="match status" value="1"/>
</dbReference>